<dbReference type="Pfam" id="PF02616">
    <property type="entry name" value="SMC_ScpA"/>
    <property type="match status" value="1"/>
</dbReference>
<feature type="region of interest" description="Disordered" evidence="2">
    <location>
        <begin position="294"/>
        <end position="337"/>
    </location>
</feature>
<evidence type="ECO:0000313" key="3">
    <source>
        <dbReference type="EMBL" id="TWU66408.1"/>
    </source>
</evidence>
<reference evidence="3 4" key="1">
    <citation type="submission" date="2019-02" db="EMBL/GenBank/DDBJ databases">
        <title>Deep-cultivation of Planctomycetes and their phenomic and genomic characterization uncovers novel biology.</title>
        <authorList>
            <person name="Wiegand S."/>
            <person name="Jogler M."/>
            <person name="Boedeker C."/>
            <person name="Pinto D."/>
            <person name="Vollmers J."/>
            <person name="Rivas-Marin E."/>
            <person name="Kohn T."/>
            <person name="Peeters S.H."/>
            <person name="Heuer A."/>
            <person name="Rast P."/>
            <person name="Oberbeckmann S."/>
            <person name="Bunk B."/>
            <person name="Jeske O."/>
            <person name="Meyerdierks A."/>
            <person name="Storesund J.E."/>
            <person name="Kallscheuer N."/>
            <person name="Luecker S."/>
            <person name="Lage O.M."/>
            <person name="Pohl T."/>
            <person name="Merkel B.J."/>
            <person name="Hornburger P."/>
            <person name="Mueller R.-W."/>
            <person name="Bruemmer F."/>
            <person name="Labrenz M."/>
            <person name="Spormann A.M."/>
            <person name="Op Den Camp H."/>
            <person name="Overmann J."/>
            <person name="Amann R."/>
            <person name="Jetten M.S.M."/>
            <person name="Mascher T."/>
            <person name="Medema M.H."/>
            <person name="Devos D.P."/>
            <person name="Kaster A.-K."/>
            <person name="Ovreas L."/>
            <person name="Rohde M."/>
            <person name="Galperin M.Y."/>
            <person name="Jogler C."/>
        </authorList>
    </citation>
    <scope>NUCLEOTIDE SEQUENCE [LARGE SCALE GENOMIC DNA]</scope>
    <source>
        <strain evidence="3 4">V7</strain>
    </source>
</reference>
<feature type="compositionally biased region" description="Polar residues" evidence="2">
    <location>
        <begin position="297"/>
        <end position="314"/>
    </location>
</feature>
<proteinExistence type="predicted"/>
<dbReference type="EMBL" id="SJPZ01000001">
    <property type="protein sequence ID" value="TWU66408.1"/>
    <property type="molecule type" value="Genomic_DNA"/>
</dbReference>
<dbReference type="PANTHER" id="PTHR33969">
    <property type="entry name" value="SEGREGATION AND CONDENSATION PROTEIN A"/>
    <property type="match status" value="1"/>
</dbReference>
<accession>A0A5C6FYI5</accession>
<comment type="caution">
    <text evidence="3">The sequence shown here is derived from an EMBL/GenBank/DDBJ whole genome shotgun (WGS) entry which is preliminary data.</text>
</comment>
<name>A0A5C6FYI5_9PLAN</name>
<organism evidence="3 4">
    <name type="scientific">Crateriforma conspicua</name>
    <dbReference type="NCBI Taxonomy" id="2527996"/>
    <lineage>
        <taxon>Bacteria</taxon>
        <taxon>Pseudomonadati</taxon>
        <taxon>Planctomycetota</taxon>
        <taxon>Planctomycetia</taxon>
        <taxon>Planctomycetales</taxon>
        <taxon>Planctomycetaceae</taxon>
        <taxon>Crateriforma</taxon>
    </lineage>
</organism>
<evidence type="ECO:0000256" key="1">
    <source>
        <dbReference type="ARBA" id="ARBA00044777"/>
    </source>
</evidence>
<dbReference type="Proteomes" id="UP000316476">
    <property type="component" value="Unassembled WGS sequence"/>
</dbReference>
<dbReference type="Gene3D" id="6.10.250.2410">
    <property type="match status" value="1"/>
</dbReference>
<evidence type="ECO:0000256" key="2">
    <source>
        <dbReference type="SAM" id="MobiDB-lite"/>
    </source>
</evidence>
<dbReference type="InterPro" id="IPR003768">
    <property type="entry name" value="ScpA"/>
</dbReference>
<dbReference type="AlphaFoldDB" id="A0A5C6FYI5"/>
<gene>
    <name evidence="3" type="primary">scpA</name>
    <name evidence="3" type="ORF">V7x_19740</name>
</gene>
<protein>
    <recommendedName>
        <fullName evidence="1">Segregation and condensation protein A</fullName>
    </recommendedName>
</protein>
<feature type="region of interest" description="Disordered" evidence="2">
    <location>
        <begin position="6"/>
        <end position="36"/>
    </location>
</feature>
<sequence length="337" mass="37773">MIILGRRSHKGGNPPGRSQGGPTTERETARPQPNGHAIDMNFRIDLPAYRGPIDLLLYLVRRQEVALTQISLAKIVQQYLEYLDILKALDLGDVGDFLDLASTLVEMKSHAVLPKIVEETEDETLEDPQDELIERLLQYKEIRDAAAVLDEMSQRWQERFERMSDDLPSRRVDPGDQPIVDLEIWDLVSAFGRIMRESAGPPPTEVIYDDTPIHVYMQQIHTQLRDHPRIPLIDLVTGGEHKSALIGWFLATLELTRHHGAAVEQDDFGEVYVVRTDHYSDDLAVHEVDNYSAEGLDNTNLPKSSPAATPTSGQAGPEPTQGGEETRPMQSDEESAT</sequence>
<evidence type="ECO:0000313" key="4">
    <source>
        <dbReference type="Proteomes" id="UP000316476"/>
    </source>
</evidence>
<dbReference type="PANTHER" id="PTHR33969:SF2">
    <property type="entry name" value="SEGREGATION AND CONDENSATION PROTEIN A"/>
    <property type="match status" value="1"/>
</dbReference>